<dbReference type="AlphaFoldDB" id="A0A7J7NQE6"/>
<feature type="modified residue" description="4-aspartylphosphate" evidence="1">
    <location>
        <position position="69"/>
    </location>
</feature>
<evidence type="ECO:0000256" key="1">
    <source>
        <dbReference type="PROSITE-ProRule" id="PRU00169"/>
    </source>
</evidence>
<name>A0A7J7NQE6_9MAGN</name>
<sequence>MVSIASFVESEKSNRKLMVLVVDDCPIMRTINKSFLDSTNRVFTQLAKNGKEAVDFYKAGAVFDLILMDRDMPILNGIQIIRNPCIHTSNNIERLWKISFSLYLISSLYLIESLWKIEESHLFSNPAQPNPFRDLLSSLPPLKLWIDFLRLWDSIDDPPGLSDEKEELTDTLIGVSLTSDPPGQCGTKKGDGMPQVLGDKVINGSPAEKPKVGSDNKVLGKSLEGGVEGKACVDGLQGLKIDDGEEKGNRELEKDKEE</sequence>
<dbReference type="OrthoDB" id="21225at2759"/>
<feature type="non-terminal residue" evidence="3">
    <location>
        <position position="1"/>
    </location>
</feature>
<dbReference type="PANTHER" id="PTHR43228">
    <property type="entry name" value="TWO-COMPONENT RESPONSE REGULATOR"/>
    <property type="match status" value="1"/>
</dbReference>
<dbReference type="PROSITE" id="PS50110">
    <property type="entry name" value="RESPONSE_REGULATORY"/>
    <property type="match status" value="1"/>
</dbReference>
<dbReference type="SUPFAM" id="SSF52172">
    <property type="entry name" value="CheY-like"/>
    <property type="match status" value="1"/>
</dbReference>
<dbReference type="EMBL" id="JACGCM010000669">
    <property type="protein sequence ID" value="KAF6169192.1"/>
    <property type="molecule type" value="Genomic_DNA"/>
</dbReference>
<dbReference type="GO" id="GO:0000160">
    <property type="term" value="P:phosphorelay signal transduction system"/>
    <property type="evidence" value="ECO:0007669"/>
    <property type="project" value="InterPro"/>
</dbReference>
<organism evidence="3 4">
    <name type="scientific">Kingdonia uniflora</name>
    <dbReference type="NCBI Taxonomy" id="39325"/>
    <lineage>
        <taxon>Eukaryota</taxon>
        <taxon>Viridiplantae</taxon>
        <taxon>Streptophyta</taxon>
        <taxon>Embryophyta</taxon>
        <taxon>Tracheophyta</taxon>
        <taxon>Spermatophyta</taxon>
        <taxon>Magnoliopsida</taxon>
        <taxon>Ranunculales</taxon>
        <taxon>Circaeasteraceae</taxon>
        <taxon>Kingdonia</taxon>
    </lineage>
</organism>
<feature type="domain" description="Response regulatory" evidence="2">
    <location>
        <begin position="18"/>
        <end position="172"/>
    </location>
</feature>
<evidence type="ECO:0000259" key="2">
    <source>
        <dbReference type="PROSITE" id="PS50110"/>
    </source>
</evidence>
<dbReference type="Proteomes" id="UP000541444">
    <property type="component" value="Unassembled WGS sequence"/>
</dbReference>
<dbReference type="PANTHER" id="PTHR43228:SF1">
    <property type="entry name" value="TWO-COMPONENT RESPONSE REGULATOR ARR22"/>
    <property type="match status" value="1"/>
</dbReference>
<dbReference type="Gene3D" id="3.40.50.2300">
    <property type="match status" value="1"/>
</dbReference>
<dbReference type="InterPro" id="IPR001789">
    <property type="entry name" value="Sig_transdc_resp-reg_receiver"/>
</dbReference>
<reference evidence="3 4" key="1">
    <citation type="journal article" date="2020" name="IScience">
        <title>Genome Sequencing of the Endangered Kingdonia uniflora (Circaeasteraceae, Ranunculales) Reveals Potential Mechanisms of Evolutionary Specialization.</title>
        <authorList>
            <person name="Sun Y."/>
            <person name="Deng T."/>
            <person name="Zhang A."/>
            <person name="Moore M.J."/>
            <person name="Landis J.B."/>
            <person name="Lin N."/>
            <person name="Zhang H."/>
            <person name="Zhang X."/>
            <person name="Huang J."/>
            <person name="Zhang X."/>
            <person name="Sun H."/>
            <person name="Wang H."/>
        </authorList>
    </citation>
    <scope>NUCLEOTIDE SEQUENCE [LARGE SCALE GENOMIC DNA]</scope>
    <source>
        <strain evidence="3">TB1705</strain>
        <tissue evidence="3">Leaf</tissue>
    </source>
</reference>
<protein>
    <recommendedName>
        <fullName evidence="2">Response regulatory domain-containing protein</fullName>
    </recommendedName>
</protein>
<evidence type="ECO:0000313" key="4">
    <source>
        <dbReference type="Proteomes" id="UP000541444"/>
    </source>
</evidence>
<dbReference type="Pfam" id="PF00072">
    <property type="entry name" value="Response_reg"/>
    <property type="match status" value="1"/>
</dbReference>
<keyword evidence="1" id="KW-0597">Phosphoprotein</keyword>
<keyword evidence="4" id="KW-1185">Reference proteome</keyword>
<evidence type="ECO:0000313" key="3">
    <source>
        <dbReference type="EMBL" id="KAF6169192.1"/>
    </source>
</evidence>
<comment type="caution">
    <text evidence="3">The sequence shown here is derived from an EMBL/GenBank/DDBJ whole genome shotgun (WGS) entry which is preliminary data.</text>
</comment>
<dbReference type="InterPro" id="IPR011006">
    <property type="entry name" value="CheY-like_superfamily"/>
</dbReference>
<dbReference type="InterPro" id="IPR052048">
    <property type="entry name" value="ST_Response_Regulator"/>
</dbReference>
<gene>
    <name evidence="3" type="ORF">GIB67_013622</name>
</gene>
<accession>A0A7J7NQE6</accession>
<proteinExistence type="predicted"/>